<comment type="subcellular location">
    <subcellularLocation>
        <location evidence="1">Endoplasmic reticulum</location>
    </subcellularLocation>
</comment>
<dbReference type="GO" id="GO:0006488">
    <property type="term" value="P:dolichol-linked oligosaccharide biosynthetic process"/>
    <property type="evidence" value="ECO:0007669"/>
    <property type="project" value="InterPro"/>
</dbReference>
<evidence type="ECO:0000259" key="6">
    <source>
        <dbReference type="Pfam" id="PF04101"/>
    </source>
</evidence>
<dbReference type="Proteomes" id="UP000199300">
    <property type="component" value="Unassembled WGS sequence"/>
</dbReference>
<sequence>MIFVVLGTHELPFNRLLIEVEKLIANGLIKEQVIVQTGHTKYASPLMDIYNFVSYDQMDKWFEQASYIISHAGTGSVLTGLKKGKTVIAVPRLSKFKEHNDDHQLQIVDALSNQGHILPCHDLHDLPLAVKMVQSFQPKPFESGRDKLCALLQKFIEQF</sequence>
<proteinExistence type="inferred from homology"/>
<evidence type="ECO:0000313" key="7">
    <source>
        <dbReference type="EMBL" id="SEO24317.1"/>
    </source>
</evidence>
<evidence type="ECO:0000256" key="2">
    <source>
        <dbReference type="ARBA" id="ARBA00006962"/>
    </source>
</evidence>
<organism evidence="7 8">
    <name type="scientific">Amphibacillus marinus</name>
    <dbReference type="NCBI Taxonomy" id="872970"/>
    <lineage>
        <taxon>Bacteria</taxon>
        <taxon>Bacillati</taxon>
        <taxon>Bacillota</taxon>
        <taxon>Bacilli</taxon>
        <taxon>Bacillales</taxon>
        <taxon>Bacillaceae</taxon>
        <taxon>Amphibacillus</taxon>
    </lineage>
</organism>
<dbReference type="SUPFAM" id="SSF53756">
    <property type="entry name" value="UDP-Glycosyltransferase/glycogen phosphorylase"/>
    <property type="match status" value="1"/>
</dbReference>
<gene>
    <name evidence="7" type="ORF">SAMN04488134_105114</name>
</gene>
<evidence type="ECO:0000256" key="1">
    <source>
        <dbReference type="ARBA" id="ARBA00004240"/>
    </source>
</evidence>
<keyword evidence="5" id="KW-0256">Endoplasmic reticulum</keyword>
<evidence type="ECO:0000313" key="8">
    <source>
        <dbReference type="Proteomes" id="UP000199300"/>
    </source>
</evidence>
<dbReference type="GO" id="GO:0016758">
    <property type="term" value="F:hexosyltransferase activity"/>
    <property type="evidence" value="ECO:0007669"/>
    <property type="project" value="InterPro"/>
</dbReference>
<dbReference type="Pfam" id="PF04101">
    <property type="entry name" value="Glyco_tran_28_C"/>
    <property type="match status" value="1"/>
</dbReference>
<comment type="similarity">
    <text evidence="2">Belongs to the glycosyltransferase 28 family.</text>
</comment>
<reference evidence="7 8" key="1">
    <citation type="submission" date="2016-10" db="EMBL/GenBank/DDBJ databases">
        <authorList>
            <person name="de Groot N.N."/>
        </authorList>
    </citation>
    <scope>NUCLEOTIDE SEQUENCE [LARGE SCALE GENOMIC DNA]</scope>
    <source>
        <strain evidence="7 8">CGMCC 1.10434</strain>
    </source>
</reference>
<dbReference type="RefSeq" id="WP_091496953.1">
    <property type="nucleotide sequence ID" value="NZ_FODJ01000005.1"/>
</dbReference>
<dbReference type="NCBIfam" id="NF041548">
    <property type="entry name" value="PssE"/>
    <property type="match status" value="1"/>
</dbReference>
<dbReference type="EMBL" id="FODJ01000005">
    <property type="protein sequence ID" value="SEO24317.1"/>
    <property type="molecule type" value="Genomic_DNA"/>
</dbReference>
<evidence type="ECO:0000256" key="4">
    <source>
        <dbReference type="ARBA" id="ARBA00022679"/>
    </source>
</evidence>
<dbReference type="Gene3D" id="3.40.50.2000">
    <property type="entry name" value="Glycogen Phosphorylase B"/>
    <property type="match status" value="1"/>
</dbReference>
<dbReference type="PANTHER" id="PTHR12867">
    <property type="entry name" value="GLYCOSYL TRANSFERASE-RELATED"/>
    <property type="match status" value="1"/>
</dbReference>
<keyword evidence="3" id="KW-0328">Glycosyltransferase</keyword>
<dbReference type="AlphaFoldDB" id="A0A1H8N3Y7"/>
<protein>
    <submittedName>
        <fullName evidence="7">UDP-N-acetylglucosamine transferase subunit ALG13</fullName>
    </submittedName>
</protein>
<accession>A0A1H8N3Y7</accession>
<dbReference type="InterPro" id="IPR007235">
    <property type="entry name" value="Glyco_trans_28_C"/>
</dbReference>
<dbReference type="InterPro" id="IPR048097">
    <property type="entry name" value="Cps14G-like"/>
</dbReference>
<dbReference type="STRING" id="872970.SAMN04488134_105114"/>
<name>A0A1H8N3Y7_9BACI</name>
<dbReference type="InterPro" id="IPR039042">
    <property type="entry name" value="Alg13-like"/>
</dbReference>
<evidence type="ECO:0000256" key="5">
    <source>
        <dbReference type="ARBA" id="ARBA00022824"/>
    </source>
</evidence>
<evidence type="ECO:0000256" key="3">
    <source>
        <dbReference type="ARBA" id="ARBA00022676"/>
    </source>
</evidence>
<dbReference type="OrthoDB" id="9814973at2"/>
<dbReference type="PANTHER" id="PTHR12867:SF6">
    <property type="entry name" value="N-ACETYLGLUCOSAMINYLDIPHOSPHODOLICHOL N-ACETYLGLUCOSAMINYLTRANSFERASE"/>
    <property type="match status" value="1"/>
</dbReference>
<keyword evidence="8" id="KW-1185">Reference proteome</keyword>
<feature type="domain" description="Glycosyl transferase family 28 C-terminal" evidence="6">
    <location>
        <begin position="1"/>
        <end position="146"/>
    </location>
</feature>
<keyword evidence="4 7" id="KW-0808">Transferase</keyword>